<feature type="transmembrane region" description="Helical" evidence="31">
    <location>
        <begin position="1350"/>
        <end position="1367"/>
    </location>
</feature>
<keyword evidence="17" id="KW-0406">Ion transport</keyword>
<dbReference type="InterPro" id="IPR027469">
    <property type="entry name" value="Cation_efflux_TMD_sf"/>
</dbReference>
<dbReference type="Proteomes" id="UP000282613">
    <property type="component" value="Unassembled WGS sequence"/>
</dbReference>
<dbReference type="GO" id="GO:0031966">
    <property type="term" value="C:mitochondrial membrane"/>
    <property type="evidence" value="ECO:0007669"/>
    <property type="project" value="UniProtKB-SubCell"/>
</dbReference>
<feature type="transmembrane region" description="Helical" evidence="31">
    <location>
        <begin position="1263"/>
        <end position="1287"/>
    </location>
</feature>
<keyword evidence="9" id="KW-0813">Transport</keyword>
<comment type="catalytic activity">
    <reaction evidence="30">
        <text>Zn(2+)(in) + 2 H(+)(out) = Zn(2+)(out) + 2 H(+)(in)</text>
        <dbReference type="Rhea" id="RHEA:72627"/>
        <dbReference type="ChEBI" id="CHEBI:15378"/>
        <dbReference type="ChEBI" id="CHEBI:29105"/>
    </reaction>
</comment>
<evidence type="ECO:0000256" key="18">
    <source>
        <dbReference type="ARBA" id="ARBA00023128"/>
    </source>
</evidence>
<dbReference type="Gene3D" id="3.90.1490.10">
    <property type="entry name" value="putative n-type atp pyrophosphatase, domain 2"/>
    <property type="match status" value="1"/>
</dbReference>
<evidence type="ECO:0000256" key="12">
    <source>
        <dbReference type="ARBA" id="ARBA00022824"/>
    </source>
</evidence>
<evidence type="ECO:0000256" key="10">
    <source>
        <dbReference type="ARBA" id="ARBA00022449"/>
    </source>
</evidence>
<evidence type="ECO:0000256" key="20">
    <source>
        <dbReference type="ARBA" id="ARBA00023163"/>
    </source>
</evidence>
<dbReference type="STRING" id="60517.A0A158R791"/>
<dbReference type="CDD" id="cd01994">
    <property type="entry name" value="AANH_PF0828-like"/>
    <property type="match status" value="1"/>
</dbReference>
<dbReference type="GO" id="GO:0006829">
    <property type="term" value="P:zinc ion transport"/>
    <property type="evidence" value="ECO:0007669"/>
    <property type="project" value="UniProtKB-KW"/>
</dbReference>
<dbReference type="InterPro" id="IPR002761">
    <property type="entry name" value="Diphthami_syn_dom"/>
</dbReference>
<dbReference type="InterPro" id="IPR014729">
    <property type="entry name" value="Rossmann-like_a/b/a_fold"/>
</dbReference>
<dbReference type="Gene3D" id="1.25.70.10">
    <property type="entry name" value="Transcription termination factor 3, mitochondrial"/>
    <property type="match status" value="2"/>
</dbReference>
<dbReference type="OrthoDB" id="435980at2759"/>
<evidence type="ECO:0000256" key="4">
    <source>
        <dbReference type="ARBA" id="ARBA00005156"/>
    </source>
</evidence>
<keyword evidence="19 31" id="KW-0472">Membrane</keyword>
<feature type="transmembrane region" description="Helical" evidence="31">
    <location>
        <begin position="1232"/>
        <end position="1251"/>
    </location>
</feature>
<reference evidence="34 35" key="2">
    <citation type="submission" date="2018-11" db="EMBL/GenBank/DDBJ databases">
        <authorList>
            <consortium name="Pathogen Informatics"/>
        </authorList>
    </citation>
    <scope>NUCLEOTIDE SEQUENCE [LARGE SCALE GENOMIC DNA]</scope>
</reference>
<name>A0A158R791_TAEAS</name>
<evidence type="ECO:0000256" key="30">
    <source>
        <dbReference type="ARBA" id="ARBA00048349"/>
    </source>
</evidence>
<evidence type="ECO:0000313" key="34">
    <source>
        <dbReference type="EMBL" id="VDK31723.1"/>
    </source>
</evidence>
<evidence type="ECO:0000256" key="2">
    <source>
        <dbReference type="ARBA" id="ARBA00004225"/>
    </source>
</evidence>
<dbReference type="InterPro" id="IPR040177">
    <property type="entry name" value="SLC30A9"/>
</dbReference>
<evidence type="ECO:0000256" key="31">
    <source>
        <dbReference type="SAM" id="Phobius"/>
    </source>
</evidence>
<dbReference type="InterPro" id="IPR058533">
    <property type="entry name" value="Cation_efflux_TM"/>
</dbReference>
<dbReference type="GO" id="GO:0005634">
    <property type="term" value="C:nucleus"/>
    <property type="evidence" value="ECO:0007669"/>
    <property type="project" value="UniProtKB-SubCell"/>
</dbReference>
<dbReference type="Pfam" id="PF01902">
    <property type="entry name" value="Diphthami_syn_2"/>
    <property type="match status" value="1"/>
</dbReference>
<dbReference type="SUPFAM" id="SSF161111">
    <property type="entry name" value="Cation efflux protein transmembrane domain-like"/>
    <property type="match status" value="1"/>
</dbReference>
<evidence type="ECO:0000256" key="22">
    <source>
        <dbReference type="ARBA" id="ARBA00029814"/>
    </source>
</evidence>
<protein>
    <recommendedName>
        <fullName evidence="8">Diphthine--ammonia ligase</fullName>
        <ecNumber evidence="7">6.3.1.14</ecNumber>
    </recommendedName>
    <alternativeName>
        <fullName evidence="23">ATP-binding domain-containing protein 4</fullName>
    </alternativeName>
    <alternativeName>
        <fullName evidence="22">Diphthamide synthase</fullName>
    </alternativeName>
    <alternativeName>
        <fullName evidence="24">Diphthamide synthetase</fullName>
    </alternativeName>
    <alternativeName>
        <fullName evidence="25">Protein DPH6 homolog</fullName>
    </alternativeName>
    <alternativeName>
        <fullName evidence="27">Proton-coupled zinc antiporter SLC30A9, mitochondrial</fullName>
    </alternativeName>
    <alternativeName>
        <fullName evidence="26">Solute carrier family 30 member 9</fullName>
    </alternativeName>
    <alternativeName>
        <fullName evidence="28">Zinc transporter 9</fullName>
    </alternativeName>
</protein>
<dbReference type="GO" id="GO:0006882">
    <property type="term" value="P:intracellular zinc ion homeostasis"/>
    <property type="evidence" value="ECO:0007669"/>
    <property type="project" value="TreeGrafter"/>
</dbReference>
<evidence type="ECO:0000256" key="15">
    <source>
        <dbReference type="ARBA" id="ARBA00022989"/>
    </source>
</evidence>
<comment type="similarity">
    <text evidence="5">Belongs to the Diphthine--ammonia ligase family.</text>
</comment>
<dbReference type="InterPro" id="IPR037129">
    <property type="entry name" value="XPA_sf"/>
</dbReference>
<evidence type="ECO:0000256" key="11">
    <source>
        <dbReference type="ARBA" id="ARBA00022692"/>
    </source>
</evidence>
<keyword evidence="35" id="KW-1185">Reference proteome</keyword>
<dbReference type="PANTHER" id="PTHR13414:SF9">
    <property type="entry name" value="PROTON-COUPLED ZINC ANTIPORTER SLC30A9, MITOCHONDRIAL"/>
    <property type="match status" value="1"/>
</dbReference>
<comment type="catalytic activity">
    <reaction evidence="29">
        <text>diphthine-[translation elongation factor 2] + NH4(+) + ATP = diphthamide-[translation elongation factor 2] + AMP + diphosphate + H(+)</text>
        <dbReference type="Rhea" id="RHEA:19753"/>
        <dbReference type="Rhea" id="RHEA-COMP:10172"/>
        <dbReference type="Rhea" id="RHEA-COMP:10174"/>
        <dbReference type="ChEBI" id="CHEBI:15378"/>
        <dbReference type="ChEBI" id="CHEBI:16692"/>
        <dbReference type="ChEBI" id="CHEBI:28938"/>
        <dbReference type="ChEBI" id="CHEBI:30616"/>
        <dbReference type="ChEBI" id="CHEBI:33019"/>
        <dbReference type="ChEBI" id="CHEBI:82696"/>
        <dbReference type="ChEBI" id="CHEBI:456215"/>
        <dbReference type="EC" id="6.3.1.14"/>
    </reaction>
</comment>
<keyword evidence="11 31" id="KW-0812">Transmembrane</keyword>
<evidence type="ECO:0000259" key="32">
    <source>
        <dbReference type="Pfam" id="PF01545"/>
    </source>
</evidence>
<accession>A0A158R791</accession>
<dbReference type="SUPFAM" id="SSF46955">
    <property type="entry name" value="Putative DNA-binding domain"/>
    <property type="match status" value="1"/>
</dbReference>
<keyword evidence="21" id="KW-0539">Nucleus</keyword>
<keyword evidence="13" id="KW-0862">Zinc</keyword>
<evidence type="ECO:0000256" key="9">
    <source>
        <dbReference type="ARBA" id="ARBA00022448"/>
    </source>
</evidence>
<evidence type="ECO:0000256" key="24">
    <source>
        <dbReference type="ARBA" id="ARBA00031552"/>
    </source>
</evidence>
<evidence type="ECO:0000256" key="19">
    <source>
        <dbReference type="ARBA" id="ARBA00023136"/>
    </source>
</evidence>
<gene>
    <name evidence="34" type="ORF">TASK_LOCUS3373</name>
</gene>
<dbReference type="Gene3D" id="3.40.50.620">
    <property type="entry name" value="HUPs"/>
    <property type="match status" value="1"/>
</dbReference>
<feature type="domain" description="Cation efflux protein transmembrane" evidence="32">
    <location>
        <begin position="1162"/>
        <end position="1375"/>
    </location>
</feature>
<keyword evidence="14" id="KW-0864">Zinc transport</keyword>
<dbReference type="WBParaSite" id="TASK_0000337201-mRNA-1">
    <property type="protein sequence ID" value="TASK_0000337201-mRNA-1"/>
    <property type="gene ID" value="TASK_0000337201"/>
</dbReference>
<dbReference type="Gene3D" id="1.20.1510.10">
    <property type="entry name" value="Cation efflux protein transmembrane domain"/>
    <property type="match status" value="1"/>
</dbReference>
<feature type="transmembrane region" description="Helical" evidence="31">
    <location>
        <begin position="1160"/>
        <end position="1182"/>
    </location>
</feature>
<evidence type="ECO:0000256" key="1">
    <source>
        <dbReference type="ARBA" id="ARBA00004123"/>
    </source>
</evidence>
<dbReference type="GO" id="GO:0008324">
    <property type="term" value="F:monoatomic cation transmembrane transporter activity"/>
    <property type="evidence" value="ECO:0007669"/>
    <property type="project" value="InterPro"/>
</dbReference>
<evidence type="ECO:0000259" key="33">
    <source>
        <dbReference type="Pfam" id="PF01902"/>
    </source>
</evidence>
<evidence type="ECO:0000256" key="7">
    <source>
        <dbReference type="ARBA" id="ARBA00012089"/>
    </source>
</evidence>
<evidence type="ECO:0000256" key="26">
    <source>
        <dbReference type="ARBA" id="ARBA00033405"/>
    </source>
</evidence>
<evidence type="ECO:0000313" key="35">
    <source>
        <dbReference type="Proteomes" id="UP000282613"/>
    </source>
</evidence>
<dbReference type="InterPro" id="IPR002524">
    <property type="entry name" value="Cation_efflux"/>
</dbReference>
<keyword evidence="20" id="KW-0804">Transcription</keyword>
<evidence type="ECO:0000256" key="27">
    <source>
        <dbReference type="ARBA" id="ARBA00034845"/>
    </source>
</evidence>
<evidence type="ECO:0000256" key="14">
    <source>
        <dbReference type="ARBA" id="ARBA00022906"/>
    </source>
</evidence>
<organism evidence="36">
    <name type="scientific">Taenia asiatica</name>
    <name type="common">Asian tapeworm</name>
    <dbReference type="NCBI Taxonomy" id="60517"/>
    <lineage>
        <taxon>Eukaryota</taxon>
        <taxon>Metazoa</taxon>
        <taxon>Spiralia</taxon>
        <taxon>Lophotrochozoa</taxon>
        <taxon>Platyhelminthes</taxon>
        <taxon>Cestoda</taxon>
        <taxon>Eucestoda</taxon>
        <taxon>Cyclophyllidea</taxon>
        <taxon>Taeniidae</taxon>
        <taxon>Taenia</taxon>
    </lineage>
</organism>
<feature type="transmembrane region" description="Helical" evidence="31">
    <location>
        <begin position="1324"/>
        <end position="1344"/>
    </location>
</feature>
<keyword evidence="15 31" id="KW-1133">Transmembrane helix</keyword>
<dbReference type="EC" id="6.3.1.14" evidence="7"/>
<dbReference type="GO" id="GO:0005783">
    <property type="term" value="C:endoplasmic reticulum"/>
    <property type="evidence" value="ECO:0007669"/>
    <property type="project" value="UniProtKB-SubCell"/>
</dbReference>
<dbReference type="SUPFAM" id="SSF55298">
    <property type="entry name" value="YjgF-like"/>
    <property type="match status" value="1"/>
</dbReference>
<evidence type="ECO:0000313" key="36">
    <source>
        <dbReference type="WBParaSite" id="TASK_0000337201-mRNA-1"/>
    </source>
</evidence>
<dbReference type="SUPFAM" id="SSF52402">
    <property type="entry name" value="Adenine nucleotide alpha hydrolases-like"/>
    <property type="match status" value="1"/>
</dbReference>
<feature type="domain" description="Diphthamide synthase" evidence="33">
    <location>
        <begin position="7"/>
        <end position="183"/>
    </location>
</feature>
<dbReference type="PANTHER" id="PTHR13414">
    <property type="entry name" value="HUEL-CATION TRANSPORTER"/>
    <property type="match status" value="1"/>
</dbReference>
<dbReference type="CDD" id="cd21078">
    <property type="entry name" value="NTD_ZNT9"/>
    <property type="match status" value="1"/>
</dbReference>
<keyword evidence="10" id="KW-0050">Antiport</keyword>
<keyword evidence="12" id="KW-0256">Endoplasmic reticulum</keyword>
<evidence type="ECO:0000256" key="13">
    <source>
        <dbReference type="ARBA" id="ARBA00022833"/>
    </source>
</evidence>
<reference evidence="36" key="1">
    <citation type="submission" date="2016-04" db="UniProtKB">
        <authorList>
            <consortium name="WormBaseParasite"/>
        </authorList>
    </citation>
    <scope>IDENTIFICATION</scope>
</reference>
<dbReference type="Gene3D" id="3.30.1330.40">
    <property type="entry name" value="RutC-like"/>
    <property type="match status" value="1"/>
</dbReference>
<dbReference type="GO" id="GO:0017183">
    <property type="term" value="P:protein histidyl modification to diphthamide"/>
    <property type="evidence" value="ECO:0007669"/>
    <property type="project" value="UniProtKB-UniPathway"/>
</dbReference>
<dbReference type="NCBIfam" id="TIGR00290">
    <property type="entry name" value="MJ0570_dom"/>
    <property type="match status" value="1"/>
</dbReference>
<dbReference type="Pfam" id="PF01545">
    <property type="entry name" value="Cation_efflux"/>
    <property type="match status" value="1"/>
</dbReference>
<evidence type="ECO:0000256" key="5">
    <source>
        <dbReference type="ARBA" id="ARBA00008496"/>
    </source>
</evidence>
<evidence type="ECO:0000256" key="8">
    <source>
        <dbReference type="ARBA" id="ARBA00018426"/>
    </source>
</evidence>
<comment type="similarity">
    <text evidence="6">Belongs to the cation diffusion facilitator (CDF) transporter (TC 2.A.4) family. SLC30A subfamily.</text>
</comment>
<evidence type="ECO:0000256" key="29">
    <source>
        <dbReference type="ARBA" id="ARBA00048108"/>
    </source>
</evidence>
<comment type="pathway">
    <text evidence="4">Protein modification; peptidyl-diphthamide biosynthesis.</text>
</comment>
<evidence type="ECO:0000256" key="6">
    <source>
        <dbReference type="ARBA" id="ARBA00008873"/>
    </source>
</evidence>
<evidence type="ECO:0000256" key="16">
    <source>
        <dbReference type="ARBA" id="ARBA00023015"/>
    </source>
</evidence>
<evidence type="ECO:0000256" key="28">
    <source>
        <dbReference type="ARBA" id="ARBA00034922"/>
    </source>
</evidence>
<comment type="subcellular location">
    <subcellularLocation>
        <location evidence="3">Endoplasmic reticulum</location>
    </subcellularLocation>
    <subcellularLocation>
        <location evidence="2">Mitochondrion membrane</location>
        <topology evidence="2">Multi-pass membrane protein</topology>
    </subcellularLocation>
    <subcellularLocation>
        <location evidence="1">Nucleus</location>
    </subcellularLocation>
</comment>
<evidence type="ECO:0000256" key="25">
    <source>
        <dbReference type="ARBA" id="ARBA00032849"/>
    </source>
</evidence>
<dbReference type="InterPro" id="IPR009061">
    <property type="entry name" value="DNA-bd_dom_put_sf"/>
</dbReference>
<evidence type="ECO:0000256" key="17">
    <source>
        <dbReference type="ARBA" id="ARBA00023065"/>
    </source>
</evidence>
<dbReference type="GO" id="GO:0015297">
    <property type="term" value="F:antiporter activity"/>
    <property type="evidence" value="ECO:0007669"/>
    <property type="project" value="UniProtKB-KW"/>
</dbReference>
<keyword evidence="18" id="KW-0496">Mitochondrion</keyword>
<dbReference type="UniPathway" id="UPA00559"/>
<dbReference type="GO" id="GO:0017178">
    <property type="term" value="F:diphthine-ammonia ligase activity"/>
    <property type="evidence" value="ECO:0007669"/>
    <property type="project" value="UniProtKB-EC"/>
</dbReference>
<dbReference type="InterPro" id="IPR038538">
    <property type="entry name" value="MTERF_sf"/>
</dbReference>
<dbReference type="NCBIfam" id="TIGR01297">
    <property type="entry name" value="CDF"/>
    <property type="match status" value="1"/>
</dbReference>
<dbReference type="Gene3D" id="3.90.530.10">
    <property type="entry name" value="XPA C-terminal domain"/>
    <property type="match status" value="1"/>
</dbReference>
<proteinExistence type="inferred from homology"/>
<evidence type="ECO:0000256" key="21">
    <source>
        <dbReference type="ARBA" id="ARBA00023242"/>
    </source>
</evidence>
<sequence>MSTIEIDSYMFQTVGAEGVRYLAEALNIPLYQSKIRRVATCHSLTYAVSPNDEVEDLFDLLSLVHRNHEDIKGLVSGAILSNYQRERVESICERLSWVSLTYLWQRDQKELLLDMISAGVMARIVKIASFGLDVKRDLGCWIADFAPRAFCLADDSSCALNPCGEGGEYETFTFDCPLFTKRIVPLGDPRIVVHSSDPFSTVAYLRYTGFRLENKDLTDISSSREALLNITKDITIGDVVMHRRPFVSTEDRLAAISGAVPLEISRDISSTEGWNCSFGEQALLTSVSNALGILSMPGGLLSTPTCIGVDSSTDETELHIRLKRATQSAFSKLELLLNGFGLSLDDVIHCHLTTTAELSDSSVLGSIDSSLKRIFDNSSARRRRVGNAPPSLVCLSSLWPLNVLNRSLDFEVVKDEIVVVAVSSIAVTIGMKHTADVETMRVRSLSHWAPAVTASHSQAIRFTSECLYSGQIGLVPETLELPSPSTSTALQSESLQPHVEQQCWLALRHTHRVMKVMELGGWRSLFYSVVYATSLDVLRRVRDNFHVTVCGALTATDGRVWCACDARVAWAVVNALPKGAVVQWQFATSQRPLHHRVVVPAVATDEIPPPDDPRCCRLVLFKCGAVAPPHLELPIVPVVRFLEESVNYVPTSLRLAALVVEHNLVLNCSKLVSVPSSDAVYRQNKTSATAELLSCIDDSSTCTMISPGSRGFGLFLPTALIRTIRSTAQRHPHSKSTAFLQSFTKSSTILTKIDGGFNSPDPSQYCQDLGVKNSVAILENWLKNLDIDRHYPRLPEAGNLAALVSHNECLRKLVELGADLSRMEMEPGVANLLVKTDFNTTIAPKLWHLSSFGFELPHLSRIMTCVPKSIIKDVFVVLTKMMDFSVASARQMVIAFPRIILSSNRVLSTNAFHLHRRLQLPFDQIALCPRALSAPPRILAERTNFLKLCHLFQPDGTKLTNVILCDFCSYILVNFPPVTSRSTHRWMPSSRAPMRNSVYDSPKARKNFSMIICEQYNSSRSLMYIRIKASGPQRYVSDAFQVILAVIPKIRTPLKYDESVKSVKYLTPLRAVSEYMLSTADLDKLPRYYSRSPYSNEVRTQVFLRSDVEKLALEKHGGQEAFEKRRKLVKDLERKATIESTTHGSSLVMSKSWRAGPGKVVMMAIIVNGLNVVAKGLAWWYTGSKSMFSEMMHSVADTLNQVVLAYGLRSSLQQPDVDHPYGYSRMRCISSLISGVGIFFLGSGFTFYHALQGIVMPLGLEYTSMYGAIGVAVGSLVTEGSTLLVAYKEVRRKTKENGFESIQAYLLSGTADPSTAVVLLEDSAAVLGVLVAGAALSASVFTGAAWPDTLGGIAISGILAVVAGFIIRTNADILLGKSISLEKQERIMRFIDNAKIIRGTYDTKAMLMGGDDAVRLKAEVDIDGRELTRRYLETMPLSTLLGEIQAIKTEEQMIHFMLDHGDQLVNTLGAEINQIEDSLKVQSVLIPWVSFYYLFHDHLELLADHFVHFYCKIEFD</sequence>
<evidence type="ECO:0000256" key="3">
    <source>
        <dbReference type="ARBA" id="ARBA00004240"/>
    </source>
</evidence>
<evidence type="ECO:0000256" key="23">
    <source>
        <dbReference type="ARBA" id="ARBA00031202"/>
    </source>
</evidence>
<keyword evidence="16" id="KW-0805">Transcription regulation</keyword>
<dbReference type="EMBL" id="UYRS01018297">
    <property type="protein sequence ID" value="VDK31723.1"/>
    <property type="molecule type" value="Genomic_DNA"/>
</dbReference>
<dbReference type="InterPro" id="IPR035959">
    <property type="entry name" value="RutC-like_sf"/>
</dbReference>